<reference evidence="1 2" key="1">
    <citation type="submission" date="2007-08" db="EMBL/GenBank/DDBJ databases">
        <authorList>
            <person name="Fulton L."/>
            <person name="Clifton S."/>
            <person name="Fulton B."/>
            <person name="Xu J."/>
            <person name="Minx P."/>
            <person name="Pepin K.H."/>
            <person name="Johnson M."/>
            <person name="Thiruvilangam P."/>
            <person name="Bhonagiri V."/>
            <person name="Nash W.E."/>
            <person name="Mardis E.R."/>
            <person name="Wilson R.K."/>
        </authorList>
    </citation>
    <scope>NUCLEOTIDE SEQUENCE [LARGE SCALE GENOMIC DNA]</scope>
    <source>
        <strain evidence="2">ATCC BAA-613 / DSM 15670 / CCUG 46953 / JCM 12243 / WAL 16351</strain>
    </source>
</reference>
<sequence length="30" mass="3600">MQGKVNVIHRWAEYEGGIVDKDERNNLIWE</sequence>
<dbReference type="HOGENOM" id="CLU_3402853_0_0_9"/>
<name>A8RMF2_ENTBW</name>
<gene>
    <name evidence="1" type="ORF">CLOBOL_01889</name>
</gene>
<protein>
    <submittedName>
        <fullName evidence="1">Uncharacterized protein</fullName>
    </submittedName>
</protein>
<dbReference type="PaxDb" id="411902-CLOBOL_01889"/>
<dbReference type="AlphaFoldDB" id="A8RMF2"/>
<proteinExistence type="predicted"/>
<accession>A8RMF2</accession>
<comment type="caution">
    <text evidence="1">The sequence shown here is derived from an EMBL/GenBank/DDBJ whole genome shotgun (WGS) entry which is preliminary data.</text>
</comment>
<evidence type="ECO:0000313" key="2">
    <source>
        <dbReference type="Proteomes" id="UP000005396"/>
    </source>
</evidence>
<evidence type="ECO:0000313" key="1">
    <source>
        <dbReference type="EMBL" id="EDP17937.1"/>
    </source>
</evidence>
<dbReference type="Proteomes" id="UP000005396">
    <property type="component" value="Unassembled WGS sequence"/>
</dbReference>
<reference evidence="1 2" key="2">
    <citation type="submission" date="2007-09" db="EMBL/GenBank/DDBJ databases">
        <title>Draft genome sequence of Clostridium bolteae (ATCC BAA-613).</title>
        <authorList>
            <person name="Sudarsanam P."/>
            <person name="Ley R."/>
            <person name="Guruge J."/>
            <person name="Turnbaugh P.J."/>
            <person name="Mahowald M."/>
            <person name="Liep D."/>
            <person name="Gordon J."/>
        </authorList>
    </citation>
    <scope>NUCLEOTIDE SEQUENCE [LARGE SCALE GENOMIC DNA]</scope>
    <source>
        <strain evidence="2">ATCC BAA-613 / DSM 15670 / CCUG 46953 / JCM 12243 / WAL 16351</strain>
    </source>
</reference>
<organism evidence="1 2">
    <name type="scientific">Enterocloster bolteae (strain ATCC BAA-613 / DSM 15670 / CCUG 46953 / JCM 12243 / WAL 16351)</name>
    <name type="common">Clostridium bolteae</name>
    <dbReference type="NCBI Taxonomy" id="411902"/>
    <lineage>
        <taxon>Bacteria</taxon>
        <taxon>Bacillati</taxon>
        <taxon>Bacillota</taxon>
        <taxon>Clostridia</taxon>
        <taxon>Lachnospirales</taxon>
        <taxon>Lachnospiraceae</taxon>
        <taxon>Enterocloster</taxon>
    </lineage>
</organism>
<dbReference type="EMBL" id="ABCC02000020">
    <property type="protein sequence ID" value="EDP17937.1"/>
    <property type="molecule type" value="Genomic_DNA"/>
</dbReference>